<organism evidence="2 3">
    <name type="scientific">Haematococcus lacustris</name>
    <name type="common">Green alga</name>
    <name type="synonym">Haematococcus pluvialis</name>
    <dbReference type="NCBI Taxonomy" id="44745"/>
    <lineage>
        <taxon>Eukaryota</taxon>
        <taxon>Viridiplantae</taxon>
        <taxon>Chlorophyta</taxon>
        <taxon>core chlorophytes</taxon>
        <taxon>Chlorophyceae</taxon>
        <taxon>CS clade</taxon>
        <taxon>Chlamydomonadales</taxon>
        <taxon>Haematococcaceae</taxon>
        <taxon>Haematococcus</taxon>
    </lineage>
</organism>
<dbReference type="AlphaFoldDB" id="A0A699ZJI8"/>
<evidence type="ECO:0000256" key="1">
    <source>
        <dbReference type="SAM" id="MobiDB-lite"/>
    </source>
</evidence>
<gene>
    <name evidence="2" type="ORF">HaLaN_19944</name>
</gene>
<sequence>MPWPPACSWHRAGQHSAMEAPSRVLSMPSSLPPLALFLFSPCADLNGGADAGAAAWVSLCSGAAVARTGRAVAPLPLEPLAGPKPLRYTVLCPDDLAPTALLFFADLAAAYSSAGCGPQRPAPACGRLRKVQGVAPIPRTCASPGPTPHHPPGAAGWAQPTASTAPTNITNLYNRTALVTVEVPATAPAARAGVGGGAGATRVQAGPVLHPVVGACSNQVHGFHPGLNKSWGGARLHCPPAQPAQPGATHPAAALHPVASPRQPGHAAAQSEGGATHTQVRGSQGADCNHTCMGWAGPSGAGFKSNSQAQLASTGRTATTGSVACDQVLSVVPR</sequence>
<dbReference type="Proteomes" id="UP000485058">
    <property type="component" value="Unassembled WGS sequence"/>
</dbReference>
<accession>A0A699ZJI8</accession>
<dbReference type="EMBL" id="BLLF01002047">
    <property type="protein sequence ID" value="GFH22471.1"/>
    <property type="molecule type" value="Genomic_DNA"/>
</dbReference>
<evidence type="ECO:0000313" key="2">
    <source>
        <dbReference type="EMBL" id="GFH22471.1"/>
    </source>
</evidence>
<keyword evidence="3" id="KW-1185">Reference proteome</keyword>
<proteinExistence type="predicted"/>
<name>A0A699ZJI8_HAELA</name>
<protein>
    <submittedName>
        <fullName evidence="2">Uncharacterized protein</fullName>
    </submittedName>
</protein>
<comment type="caution">
    <text evidence="2">The sequence shown here is derived from an EMBL/GenBank/DDBJ whole genome shotgun (WGS) entry which is preliminary data.</text>
</comment>
<feature type="region of interest" description="Disordered" evidence="1">
    <location>
        <begin position="234"/>
        <end position="285"/>
    </location>
</feature>
<reference evidence="2 3" key="1">
    <citation type="submission" date="2020-02" db="EMBL/GenBank/DDBJ databases">
        <title>Draft genome sequence of Haematococcus lacustris strain NIES-144.</title>
        <authorList>
            <person name="Morimoto D."/>
            <person name="Nakagawa S."/>
            <person name="Yoshida T."/>
            <person name="Sawayama S."/>
        </authorList>
    </citation>
    <scope>NUCLEOTIDE SEQUENCE [LARGE SCALE GENOMIC DNA]</scope>
    <source>
        <strain evidence="2 3">NIES-144</strain>
    </source>
</reference>
<evidence type="ECO:0000313" key="3">
    <source>
        <dbReference type="Proteomes" id="UP000485058"/>
    </source>
</evidence>